<dbReference type="Pfam" id="PF08044">
    <property type="entry name" value="DUF1707"/>
    <property type="match status" value="1"/>
</dbReference>
<feature type="transmembrane region" description="Helical" evidence="2">
    <location>
        <begin position="113"/>
        <end position="131"/>
    </location>
</feature>
<protein>
    <recommendedName>
        <fullName evidence="3">DUF1707 domain-containing protein</fullName>
    </recommendedName>
</protein>
<gene>
    <name evidence="4" type="ORF">GA0070621_4078</name>
</gene>
<evidence type="ECO:0000313" key="4">
    <source>
        <dbReference type="EMBL" id="SBT51493.1"/>
    </source>
</evidence>
<evidence type="ECO:0000313" key="5">
    <source>
        <dbReference type="Proteomes" id="UP000198765"/>
    </source>
</evidence>
<proteinExistence type="predicted"/>
<keyword evidence="2" id="KW-0472">Membrane</keyword>
<dbReference type="PANTHER" id="PTHR40763:SF4">
    <property type="entry name" value="DUF1707 DOMAIN-CONTAINING PROTEIN"/>
    <property type="match status" value="1"/>
</dbReference>
<accession>A0A1A9A5U4</accession>
<feature type="transmembrane region" description="Helical" evidence="2">
    <location>
        <begin position="137"/>
        <end position="156"/>
    </location>
</feature>
<organism evidence="4 5">
    <name type="scientific">Micromonospora narathiwatensis</name>
    <dbReference type="NCBI Taxonomy" id="299146"/>
    <lineage>
        <taxon>Bacteria</taxon>
        <taxon>Bacillati</taxon>
        <taxon>Actinomycetota</taxon>
        <taxon>Actinomycetes</taxon>
        <taxon>Micromonosporales</taxon>
        <taxon>Micromonosporaceae</taxon>
        <taxon>Micromonospora</taxon>
    </lineage>
</organism>
<keyword evidence="2" id="KW-1133">Transmembrane helix</keyword>
<feature type="compositionally biased region" description="Basic and acidic residues" evidence="1">
    <location>
        <begin position="160"/>
        <end position="173"/>
    </location>
</feature>
<dbReference type="EMBL" id="LT594324">
    <property type="protein sequence ID" value="SBT51493.1"/>
    <property type="molecule type" value="Genomic_DNA"/>
</dbReference>
<dbReference type="InterPro" id="IPR012551">
    <property type="entry name" value="DUF1707_SHOCT-like"/>
</dbReference>
<feature type="domain" description="DUF1707" evidence="3">
    <location>
        <begin position="11"/>
        <end position="63"/>
    </location>
</feature>
<sequence>MLAPMEGRDRMRAADVDRQATAERLRVALEEGRLDLHEYDERLGRAYGAKTYAELDEVVADLPGVRPAERSAVVPAPAPAAPVPVAGGEAADGEAALAEPGRRSDSLLRIWSPWLRVAGILTAIWLISSIGYGHVVYYWPAWAIGPWGVLLLLKTVGVHDGDRRHPTDRSRRERRERRRGH</sequence>
<dbReference type="Proteomes" id="UP000198765">
    <property type="component" value="Chromosome I"/>
</dbReference>
<feature type="region of interest" description="Disordered" evidence="1">
    <location>
        <begin position="160"/>
        <end position="181"/>
    </location>
</feature>
<reference evidence="4 5" key="1">
    <citation type="submission" date="2016-06" db="EMBL/GenBank/DDBJ databases">
        <authorList>
            <person name="Kjaerup R.B."/>
            <person name="Dalgaard T.S."/>
            <person name="Juul-Madsen H.R."/>
        </authorList>
    </citation>
    <scope>NUCLEOTIDE SEQUENCE [LARGE SCALE GENOMIC DNA]</scope>
    <source>
        <strain evidence="4 5">DSM 45248</strain>
    </source>
</reference>
<name>A0A1A9A5U4_9ACTN</name>
<keyword evidence="5" id="KW-1185">Reference proteome</keyword>
<evidence type="ECO:0000256" key="1">
    <source>
        <dbReference type="SAM" id="MobiDB-lite"/>
    </source>
</evidence>
<keyword evidence="2" id="KW-0812">Transmembrane</keyword>
<dbReference type="AlphaFoldDB" id="A0A1A9A5U4"/>
<dbReference type="PATRIC" id="fig|299146.4.peg.4221"/>
<dbReference type="PANTHER" id="PTHR40763">
    <property type="entry name" value="MEMBRANE PROTEIN-RELATED"/>
    <property type="match status" value="1"/>
</dbReference>
<evidence type="ECO:0000259" key="3">
    <source>
        <dbReference type="Pfam" id="PF08044"/>
    </source>
</evidence>
<evidence type="ECO:0000256" key="2">
    <source>
        <dbReference type="SAM" id="Phobius"/>
    </source>
</evidence>